<reference evidence="2 3" key="1">
    <citation type="submission" date="2019-10" db="EMBL/GenBank/DDBJ databases">
        <title>Alkaliphilus serpentinus sp. nov. and Alkaliphilus pronyensis sp. nov., two novel anaerobic alkaliphilic species isolated from the serpentinized-hosted hydrothermal field of the Prony Bay (New Caledonia).</title>
        <authorList>
            <person name="Postec A."/>
        </authorList>
    </citation>
    <scope>NUCLEOTIDE SEQUENCE [LARGE SCALE GENOMIC DNA]</scope>
    <source>
        <strain evidence="2 3">LacV</strain>
    </source>
</reference>
<dbReference type="AlphaFoldDB" id="A0A6I0EVG0"/>
<protein>
    <submittedName>
        <fullName evidence="2">Helix-turn-helix transcriptional regulator</fullName>
    </submittedName>
</protein>
<dbReference type="Pfam" id="PF01381">
    <property type="entry name" value="HTH_3"/>
    <property type="match status" value="1"/>
</dbReference>
<dbReference type="PROSITE" id="PS50943">
    <property type="entry name" value="HTH_CROC1"/>
    <property type="match status" value="1"/>
</dbReference>
<comment type="caution">
    <text evidence="2">The sequence shown here is derived from an EMBL/GenBank/DDBJ whole genome shotgun (WGS) entry which is preliminary data.</text>
</comment>
<evidence type="ECO:0000259" key="1">
    <source>
        <dbReference type="PROSITE" id="PS50943"/>
    </source>
</evidence>
<dbReference type="Proteomes" id="UP000432715">
    <property type="component" value="Unassembled WGS sequence"/>
</dbReference>
<dbReference type="GO" id="GO:0003677">
    <property type="term" value="F:DNA binding"/>
    <property type="evidence" value="ECO:0007669"/>
    <property type="project" value="InterPro"/>
</dbReference>
<evidence type="ECO:0000313" key="2">
    <source>
        <dbReference type="EMBL" id="KAB3529595.1"/>
    </source>
</evidence>
<dbReference type="SMART" id="SM00530">
    <property type="entry name" value="HTH_XRE"/>
    <property type="match status" value="1"/>
</dbReference>
<organism evidence="2 3">
    <name type="scientific">Alkaliphilus pronyensis</name>
    <dbReference type="NCBI Taxonomy" id="1482732"/>
    <lineage>
        <taxon>Bacteria</taxon>
        <taxon>Bacillati</taxon>
        <taxon>Bacillota</taxon>
        <taxon>Clostridia</taxon>
        <taxon>Peptostreptococcales</taxon>
        <taxon>Natronincolaceae</taxon>
        <taxon>Alkaliphilus</taxon>
    </lineage>
</organism>
<accession>A0A6I0EVG0</accession>
<dbReference type="OrthoDB" id="48775at2"/>
<proteinExistence type="predicted"/>
<dbReference type="SUPFAM" id="SSF47413">
    <property type="entry name" value="lambda repressor-like DNA-binding domains"/>
    <property type="match status" value="1"/>
</dbReference>
<dbReference type="InterPro" id="IPR010982">
    <property type="entry name" value="Lambda_DNA-bd_dom_sf"/>
</dbReference>
<dbReference type="EMBL" id="WBZC01000083">
    <property type="protein sequence ID" value="KAB3529595.1"/>
    <property type="molecule type" value="Genomic_DNA"/>
</dbReference>
<evidence type="ECO:0000313" key="3">
    <source>
        <dbReference type="Proteomes" id="UP000432715"/>
    </source>
</evidence>
<gene>
    <name evidence="2" type="ORF">F8154_14610</name>
</gene>
<dbReference type="CDD" id="cd00093">
    <property type="entry name" value="HTH_XRE"/>
    <property type="match status" value="1"/>
</dbReference>
<feature type="domain" description="HTH cro/C1-type" evidence="1">
    <location>
        <begin position="15"/>
        <end position="70"/>
    </location>
</feature>
<dbReference type="InterPro" id="IPR001387">
    <property type="entry name" value="Cro/C1-type_HTH"/>
</dbReference>
<sequence>MNKGGLKMEHVLLKIKQIRVSKGLTQQDMANSMGYKSKSGYCQLEKGEVKLTLDKIELIANVLEVDPQILLSDYKTNAS</sequence>
<keyword evidence="3" id="KW-1185">Reference proteome</keyword>
<dbReference type="Gene3D" id="1.10.260.40">
    <property type="entry name" value="lambda repressor-like DNA-binding domains"/>
    <property type="match status" value="1"/>
</dbReference>
<name>A0A6I0EVG0_9FIRM</name>